<dbReference type="Gene3D" id="1.20.910.10">
    <property type="entry name" value="Heme oxygenase-like"/>
    <property type="match status" value="1"/>
</dbReference>
<evidence type="ECO:0000313" key="1">
    <source>
        <dbReference type="EMBL" id="GID14892.1"/>
    </source>
</evidence>
<name>A0A8J3JEA7_9ACTN</name>
<dbReference type="EMBL" id="BOMB01000034">
    <property type="protein sequence ID" value="GID14892.1"/>
    <property type="molecule type" value="Genomic_DNA"/>
</dbReference>
<evidence type="ECO:0000313" key="2">
    <source>
        <dbReference type="Proteomes" id="UP000612808"/>
    </source>
</evidence>
<dbReference type="Proteomes" id="UP000612808">
    <property type="component" value="Unassembled WGS sequence"/>
</dbReference>
<proteinExistence type="predicted"/>
<dbReference type="AlphaFoldDB" id="A0A8J3JEA7"/>
<dbReference type="RefSeq" id="WP_203662913.1">
    <property type="nucleotide sequence ID" value="NZ_BAAAZM010000012.1"/>
</dbReference>
<dbReference type="InterPro" id="IPR016084">
    <property type="entry name" value="Haem_Oase-like_multi-hlx"/>
</dbReference>
<gene>
    <name evidence="1" type="ORF">Aru02nite_57810</name>
</gene>
<organism evidence="1 2">
    <name type="scientific">Actinocatenispora rupis</name>
    <dbReference type="NCBI Taxonomy" id="519421"/>
    <lineage>
        <taxon>Bacteria</taxon>
        <taxon>Bacillati</taxon>
        <taxon>Actinomycetota</taxon>
        <taxon>Actinomycetes</taxon>
        <taxon>Micromonosporales</taxon>
        <taxon>Micromonosporaceae</taxon>
        <taxon>Actinocatenispora</taxon>
    </lineage>
</organism>
<reference evidence="1" key="1">
    <citation type="submission" date="2021-01" db="EMBL/GenBank/DDBJ databases">
        <title>Whole genome shotgun sequence of Actinocatenispora rupis NBRC 107355.</title>
        <authorList>
            <person name="Komaki H."/>
            <person name="Tamura T."/>
        </authorList>
    </citation>
    <scope>NUCLEOTIDE SEQUENCE</scope>
    <source>
        <strain evidence="1">NBRC 107355</strain>
    </source>
</reference>
<protein>
    <recommendedName>
        <fullName evidence="3">Iron-containing redox enzyme</fullName>
    </recommendedName>
</protein>
<accession>A0A8J3JEA7</accession>
<keyword evidence="2" id="KW-1185">Reference proteome</keyword>
<evidence type="ECO:0008006" key="3">
    <source>
        <dbReference type="Google" id="ProtNLM"/>
    </source>
</evidence>
<sequence>MSTNVDDLTGTSRVERVAEHNRRQQEAFAGSRLCRLLADDTTDPATKAAVTTYLQPWSDAFQRMITVRVEHETDPSLRALAIDHRDDETGHNKLLAASRAHHGVDAPVVWDPVIEMGAAWIVDALRTLPGVLRAVLAHLAVESAALTFFTRVASTFPDDIYFQHHNDVDAEHVEMGYQVLRERTDWTEDEVVTLLDHAWQVMTIVADRIAERAVADAAGGTSAALAPARHRR</sequence>
<dbReference type="InterPro" id="IPR009078">
    <property type="entry name" value="Ferritin-like_SF"/>
</dbReference>
<comment type="caution">
    <text evidence="1">The sequence shown here is derived from an EMBL/GenBank/DDBJ whole genome shotgun (WGS) entry which is preliminary data.</text>
</comment>
<dbReference type="SUPFAM" id="SSF47240">
    <property type="entry name" value="Ferritin-like"/>
    <property type="match status" value="1"/>
</dbReference>